<feature type="transmembrane region" description="Helical" evidence="8">
    <location>
        <begin position="150"/>
        <end position="171"/>
    </location>
</feature>
<dbReference type="EMBL" id="JAGTPX010000024">
    <property type="protein sequence ID" value="MBR8671629.1"/>
    <property type="molecule type" value="Genomic_DNA"/>
</dbReference>
<feature type="transmembrane region" description="Helical" evidence="8">
    <location>
        <begin position="430"/>
        <end position="455"/>
    </location>
</feature>
<feature type="transmembrane region" description="Helical" evidence="8">
    <location>
        <begin position="7"/>
        <end position="25"/>
    </location>
</feature>
<gene>
    <name evidence="9" type="primary">murJ</name>
    <name evidence="9" type="ORF">KD144_19010</name>
</gene>
<keyword evidence="5" id="KW-0573">Peptidoglycan synthesis</keyword>
<evidence type="ECO:0000256" key="8">
    <source>
        <dbReference type="SAM" id="Phobius"/>
    </source>
</evidence>
<evidence type="ECO:0000256" key="5">
    <source>
        <dbReference type="ARBA" id="ARBA00022984"/>
    </source>
</evidence>
<dbReference type="NCBIfam" id="TIGR01695">
    <property type="entry name" value="murJ_mviN"/>
    <property type="match status" value="1"/>
</dbReference>
<dbReference type="GO" id="GO:0015648">
    <property type="term" value="F:lipid-linked peptidoglycan transporter activity"/>
    <property type="evidence" value="ECO:0007669"/>
    <property type="project" value="TreeGrafter"/>
</dbReference>
<evidence type="ECO:0000256" key="4">
    <source>
        <dbReference type="ARBA" id="ARBA00022960"/>
    </source>
</evidence>
<dbReference type="RefSeq" id="WP_212120839.1">
    <property type="nucleotide sequence ID" value="NZ_JAGTPX020000010.1"/>
</dbReference>
<dbReference type="GO" id="GO:0005886">
    <property type="term" value="C:plasma membrane"/>
    <property type="evidence" value="ECO:0007669"/>
    <property type="project" value="UniProtKB-SubCell"/>
</dbReference>
<keyword evidence="3 8" id="KW-0812">Transmembrane</keyword>
<dbReference type="PRINTS" id="PR01806">
    <property type="entry name" value="VIRFACTRMVIN"/>
</dbReference>
<dbReference type="InterPro" id="IPR004268">
    <property type="entry name" value="MurJ"/>
</dbReference>
<accession>A0A941GJM8</accession>
<dbReference type="GO" id="GO:0008360">
    <property type="term" value="P:regulation of cell shape"/>
    <property type="evidence" value="ECO:0007669"/>
    <property type="project" value="UniProtKB-KW"/>
</dbReference>
<dbReference type="PANTHER" id="PTHR47019:SF1">
    <property type="entry name" value="LIPID II FLIPPASE MURJ"/>
    <property type="match status" value="1"/>
</dbReference>
<feature type="transmembrane region" description="Helical" evidence="8">
    <location>
        <begin position="295"/>
        <end position="316"/>
    </location>
</feature>
<keyword evidence="4" id="KW-0133">Cell shape</keyword>
<keyword evidence="7 8" id="KW-0472">Membrane</keyword>
<keyword evidence="2" id="KW-1003">Cell membrane</keyword>
<dbReference type="AlphaFoldDB" id="A0A941GJM8"/>
<proteinExistence type="predicted"/>
<feature type="transmembrane region" description="Helical" evidence="8">
    <location>
        <begin position="396"/>
        <end position="418"/>
    </location>
</feature>
<comment type="subcellular location">
    <subcellularLocation>
        <location evidence="1">Cell membrane</location>
        <topology evidence="1">Multi-pass membrane protein</topology>
    </subcellularLocation>
</comment>
<evidence type="ECO:0000256" key="6">
    <source>
        <dbReference type="ARBA" id="ARBA00022989"/>
    </source>
</evidence>
<feature type="transmembrane region" description="Helical" evidence="8">
    <location>
        <begin position="344"/>
        <end position="363"/>
    </location>
</feature>
<feature type="transmembrane region" description="Helical" evidence="8">
    <location>
        <begin position="262"/>
        <end position="283"/>
    </location>
</feature>
<dbReference type="GO" id="GO:0034204">
    <property type="term" value="P:lipid translocation"/>
    <property type="evidence" value="ECO:0007669"/>
    <property type="project" value="TreeGrafter"/>
</dbReference>
<feature type="transmembrane region" description="Helical" evidence="8">
    <location>
        <begin position="84"/>
        <end position="103"/>
    </location>
</feature>
<feature type="transmembrane region" description="Helical" evidence="8">
    <location>
        <begin position="177"/>
        <end position="197"/>
    </location>
</feature>
<evidence type="ECO:0000256" key="3">
    <source>
        <dbReference type="ARBA" id="ARBA00022692"/>
    </source>
</evidence>
<dbReference type="Pfam" id="PF03023">
    <property type="entry name" value="MurJ"/>
    <property type="match status" value="1"/>
</dbReference>
<evidence type="ECO:0000313" key="9">
    <source>
        <dbReference type="EMBL" id="MBR8671629.1"/>
    </source>
</evidence>
<evidence type="ECO:0000256" key="1">
    <source>
        <dbReference type="ARBA" id="ARBA00004651"/>
    </source>
</evidence>
<organism evidence="9">
    <name type="scientific">Niallia circulans</name>
    <name type="common">Bacillus circulans</name>
    <dbReference type="NCBI Taxonomy" id="1397"/>
    <lineage>
        <taxon>Bacteria</taxon>
        <taxon>Bacillati</taxon>
        <taxon>Bacillota</taxon>
        <taxon>Bacilli</taxon>
        <taxon>Bacillales</taxon>
        <taxon>Bacillaceae</taxon>
        <taxon>Niallia</taxon>
    </lineage>
</organism>
<sequence>MKEKIKIITILVMLLTVISKLTGFFREQIIALKYGASGTADIFMTALSLPLYISNILGGIIISVFIPLFVEIKNTNGLVKAKEFTNQLFTFLTLFLLSVVILLMVNNNLLEKILFGELLEFNILLYILPVAFLMSVAIFYTAYLNANKRYLLPQFATVLMNIVFIAIVYIFSSKLSYLLFASIISSAFQLIFLWIMIMREGHNFKVNFKIDHNIKRFMILGFPIFLGSMSVQSFTVFDKLLAKDLIEGSISSLAYAQKLTQLPMGVIATTISTIMFSKLAEYVAKQEIGEIDNSLFSGIKNTLLITLPIVLVFYFYSESITKFVYGRGEFDFHAINMTSSAIKMYSIGILGSSLTMIISRYFLSYKRVNITVVSNILAAIINLLLALFLVKGYGHLGLALANSISCIFNFLFLLVIYLSEKQRTNILKSYLKLSLQFIIITFILCLIMYFLNFYIVSNMSLILIIILSICIYGILSFIFRVVSLKELRS</sequence>
<feature type="transmembrane region" description="Helical" evidence="8">
    <location>
        <begin position="123"/>
        <end position="143"/>
    </location>
</feature>
<feature type="transmembrane region" description="Helical" evidence="8">
    <location>
        <begin position="51"/>
        <end position="72"/>
    </location>
</feature>
<dbReference type="PANTHER" id="PTHR47019">
    <property type="entry name" value="LIPID II FLIPPASE MURJ"/>
    <property type="match status" value="1"/>
</dbReference>
<dbReference type="GO" id="GO:0009252">
    <property type="term" value="P:peptidoglycan biosynthetic process"/>
    <property type="evidence" value="ECO:0007669"/>
    <property type="project" value="UniProtKB-KW"/>
</dbReference>
<feature type="transmembrane region" description="Helical" evidence="8">
    <location>
        <begin position="370"/>
        <end position="390"/>
    </location>
</feature>
<name>A0A941GJM8_NIACI</name>
<feature type="transmembrane region" description="Helical" evidence="8">
    <location>
        <begin position="217"/>
        <end position="237"/>
    </location>
</feature>
<evidence type="ECO:0000256" key="7">
    <source>
        <dbReference type="ARBA" id="ARBA00023136"/>
    </source>
</evidence>
<comment type="caution">
    <text evidence="9">The sequence shown here is derived from an EMBL/GenBank/DDBJ whole genome shotgun (WGS) entry which is preliminary data.</text>
</comment>
<feature type="transmembrane region" description="Helical" evidence="8">
    <location>
        <begin position="461"/>
        <end position="482"/>
    </location>
</feature>
<dbReference type="InterPro" id="IPR051050">
    <property type="entry name" value="Lipid_II_flippase_MurJ/MviN"/>
</dbReference>
<protein>
    <submittedName>
        <fullName evidence="9">Murein biosynthesis integral membrane protein MurJ</fullName>
    </submittedName>
</protein>
<keyword evidence="6 8" id="KW-1133">Transmembrane helix</keyword>
<reference evidence="9" key="1">
    <citation type="submission" date="2021-04" db="EMBL/GenBank/DDBJ databases">
        <title>Genomic analysis of electroactive and textile dye degrading Bacillus circulans strain: DC10 isolated from constructed wetland-microbial fuel cells treating textile dye wastewaters.</title>
        <authorList>
            <person name="Patel D.U."/>
            <person name="Desai C.R."/>
        </authorList>
    </citation>
    <scope>NUCLEOTIDE SEQUENCE</scope>
    <source>
        <strain evidence="9">DC10</strain>
    </source>
</reference>
<evidence type="ECO:0000256" key="2">
    <source>
        <dbReference type="ARBA" id="ARBA00022475"/>
    </source>
</evidence>